<dbReference type="Gene3D" id="3.10.20.410">
    <property type="match status" value="1"/>
</dbReference>
<organism evidence="12 13">
    <name type="scientific">Comamonas testosteroni TK102</name>
    <dbReference type="NCBI Taxonomy" id="1392005"/>
    <lineage>
        <taxon>Bacteria</taxon>
        <taxon>Pseudomonadati</taxon>
        <taxon>Pseudomonadota</taxon>
        <taxon>Betaproteobacteria</taxon>
        <taxon>Burkholderiales</taxon>
        <taxon>Comamonadaceae</taxon>
        <taxon>Comamonas</taxon>
    </lineage>
</organism>
<dbReference type="Gene3D" id="2.60.40.2610">
    <property type="entry name" value="Outer membrane usher protein FimD, plug domain"/>
    <property type="match status" value="1"/>
</dbReference>
<comment type="similarity">
    <text evidence="2 9">Belongs to the fimbrial export usher family.</text>
</comment>
<evidence type="ECO:0000256" key="8">
    <source>
        <dbReference type="ARBA" id="ARBA00023237"/>
    </source>
</evidence>
<evidence type="ECO:0000256" key="6">
    <source>
        <dbReference type="ARBA" id="ARBA00022729"/>
    </source>
</evidence>
<comment type="subcellular location">
    <subcellularLocation>
        <location evidence="1 9">Cell outer membrane</location>
        <topology evidence="1 9">Multi-pass membrane protein</topology>
    </subcellularLocation>
</comment>
<name>A0A076PXN9_COMTE</name>
<dbReference type="Pfam" id="PF13954">
    <property type="entry name" value="PapC_N"/>
    <property type="match status" value="1"/>
</dbReference>
<dbReference type="KEGG" id="ctes:O987_20265"/>
<keyword evidence="4" id="KW-1134">Transmembrane beta strand</keyword>
<dbReference type="InterPro" id="IPR018030">
    <property type="entry name" value="Fimbrial_membr_usher_CS"/>
</dbReference>
<dbReference type="GO" id="GO:0009279">
    <property type="term" value="C:cell outer membrane"/>
    <property type="evidence" value="ECO:0007669"/>
    <property type="project" value="UniProtKB-SubCell"/>
</dbReference>
<evidence type="ECO:0000256" key="3">
    <source>
        <dbReference type="ARBA" id="ARBA00022448"/>
    </source>
</evidence>
<dbReference type="InterPro" id="IPR025949">
    <property type="entry name" value="PapC-like_C"/>
</dbReference>
<dbReference type="PANTHER" id="PTHR30451:SF10">
    <property type="entry name" value="OUTER MEMBRANE USHER PROTEIN YFCU-RELATED"/>
    <property type="match status" value="1"/>
</dbReference>
<keyword evidence="5 9" id="KW-0812">Transmembrane</keyword>
<evidence type="ECO:0000256" key="7">
    <source>
        <dbReference type="ARBA" id="ARBA00023136"/>
    </source>
</evidence>
<dbReference type="Gene3D" id="2.60.40.2070">
    <property type="match status" value="1"/>
</dbReference>
<evidence type="ECO:0000259" key="10">
    <source>
        <dbReference type="Pfam" id="PF13953"/>
    </source>
</evidence>
<keyword evidence="3 9" id="KW-0813">Transport</keyword>
<evidence type="ECO:0000313" key="12">
    <source>
        <dbReference type="EMBL" id="AIJ48147.1"/>
    </source>
</evidence>
<reference evidence="12 13" key="1">
    <citation type="journal article" date="2014" name="Genome Announc.">
        <title>Complete Genome Sequence of Polychlorinated Biphenyl Degrader Comamonas testosteroni TK102 (NBRC 109938).</title>
        <authorList>
            <person name="Fukuda K."/>
            <person name="Hosoyama A."/>
            <person name="Tsuchikane K."/>
            <person name="Ohji S."/>
            <person name="Yamazoe A."/>
            <person name="Fujita N."/>
            <person name="Shintani M."/>
            <person name="Kimbara K."/>
        </authorList>
    </citation>
    <scope>NUCLEOTIDE SEQUENCE [LARGE SCALE GENOMIC DNA]</scope>
    <source>
        <strain evidence="12">TK102</strain>
    </source>
</reference>
<gene>
    <name evidence="12" type="ORF">O987_20265</name>
</gene>
<dbReference type="PROSITE" id="PS01151">
    <property type="entry name" value="FIMBRIAL_USHER"/>
    <property type="match status" value="1"/>
</dbReference>
<dbReference type="InterPro" id="IPR037224">
    <property type="entry name" value="PapC_N_sf"/>
</dbReference>
<dbReference type="Pfam" id="PF13953">
    <property type="entry name" value="PapC_C"/>
    <property type="match status" value="1"/>
</dbReference>
<sequence length="819" mass="89148">MSTFLGATVLCASPGFAYADTVEFNADLLDVKDRDNIDLSAFSTKGYVLPGVYDLLVNINGQALKTVPVRFISPEGDKKESRVCIDQSLVEKLGLTEDAMVKVKWWNDGECLIVDSVNGMEVRPDVSKNLLYLNIPQVNLEYNAPYWDPPSRWEDGISGAVFDYYLAAQHMDQTSGGSSTRFTGNGVVGANLGAWRLRAGWQANSQSNSNSGAASNPSQSKFSWTDVTLYRPLPQYKARLAIGESYLESNLFDTFRYTGVGLKSDDAMLPPNLRGYAPEVSGVAQTNAKVTISQQGRVIKEILVPAGPFRIQDLDRSTSGQLDVRVEESDGRVQTFQVNTASIPYLTRPGQLRYKAMAGKPSEMNHRMNGPVFAGGEVSWGASNNVSLYGGSILSGKYQAFSAGIGRDLAQFGALSFDVTHSRAQLRDMESWRGGNSYRLSYSKVFDATRSQVTFAGYRFSDQNFLSMSDYLRLSQDYSAMRPKQMYTVALNQQFDKVSAYLSINRLTYWNNAESLRYNLSASTYFNFGNFRNVSVSMNAYSSEFNGKKDNGVFLSMSIPWGNSGTLGYSGAYGSSKSQSVSYSDRTSPNDYYTLRGGETGGRAEGSAYYSRDTSLAKVDAMASYRAQDYSSLNVSVRGGLTVTPEGGALHPVGASGGTRVLVDTNGVAGVPVGRFGSKIKSNMFGKAVVSNVGSYNRNSIDIDVNGMPDNVQANNSISTGTFTEGAIGYRKFDMLVGEKAMLSLQTKDGSFPPFGARVFNEKQQELGLVGEQGVTYVNGIVAGEQLQVKWGDTGQCQVQLSDTLPGDLSDSLTVQCQE</sequence>
<evidence type="ECO:0000256" key="5">
    <source>
        <dbReference type="ARBA" id="ARBA00022692"/>
    </source>
</evidence>
<dbReference type="SUPFAM" id="SSF141729">
    <property type="entry name" value="FimD N-terminal domain-like"/>
    <property type="match status" value="1"/>
</dbReference>
<evidence type="ECO:0000256" key="2">
    <source>
        <dbReference type="ARBA" id="ARBA00008064"/>
    </source>
</evidence>
<feature type="domain" description="PapC N-terminal" evidence="11">
    <location>
        <begin position="23"/>
        <end position="166"/>
    </location>
</feature>
<dbReference type="InterPro" id="IPR042186">
    <property type="entry name" value="FimD_plug_dom"/>
</dbReference>
<dbReference type="Gene3D" id="2.60.40.3110">
    <property type="match status" value="1"/>
</dbReference>
<dbReference type="InterPro" id="IPR000015">
    <property type="entry name" value="Fimb_usher"/>
</dbReference>
<dbReference type="InterPro" id="IPR043142">
    <property type="entry name" value="PapC-like_C_sf"/>
</dbReference>
<dbReference type="GO" id="GO:0009297">
    <property type="term" value="P:pilus assembly"/>
    <property type="evidence" value="ECO:0007669"/>
    <property type="project" value="InterPro"/>
</dbReference>
<dbReference type="AlphaFoldDB" id="A0A076PXN9"/>
<dbReference type="EMBL" id="CP006704">
    <property type="protein sequence ID" value="AIJ48147.1"/>
    <property type="molecule type" value="Genomic_DNA"/>
</dbReference>
<dbReference type="GO" id="GO:0015473">
    <property type="term" value="F:fimbrial usher porin activity"/>
    <property type="evidence" value="ECO:0007669"/>
    <property type="project" value="InterPro"/>
</dbReference>
<protein>
    <submittedName>
        <fullName evidence="12">Fimbrial protein SteB</fullName>
    </submittedName>
</protein>
<evidence type="ECO:0000259" key="11">
    <source>
        <dbReference type="Pfam" id="PF13954"/>
    </source>
</evidence>
<dbReference type="InterPro" id="IPR025885">
    <property type="entry name" value="PapC_N"/>
</dbReference>
<keyword evidence="9" id="KW-1029">Fimbrium biogenesis</keyword>
<accession>A0A076PXN9</accession>
<dbReference type="PANTHER" id="PTHR30451">
    <property type="entry name" value="OUTER MEMBRANE USHER PROTEIN"/>
    <property type="match status" value="1"/>
</dbReference>
<evidence type="ECO:0000313" key="13">
    <source>
        <dbReference type="Proteomes" id="UP000028782"/>
    </source>
</evidence>
<dbReference type="HOGENOM" id="CLU_009120_1_1_4"/>
<keyword evidence="7 9" id="KW-0472">Membrane</keyword>
<keyword evidence="8 9" id="KW-0998">Cell outer membrane</keyword>
<evidence type="ECO:0000256" key="1">
    <source>
        <dbReference type="ARBA" id="ARBA00004571"/>
    </source>
</evidence>
<evidence type="ECO:0000256" key="4">
    <source>
        <dbReference type="ARBA" id="ARBA00022452"/>
    </source>
</evidence>
<proteinExistence type="inferred from homology"/>
<dbReference type="Pfam" id="PF00577">
    <property type="entry name" value="Usher"/>
    <property type="match status" value="1"/>
</dbReference>
<feature type="domain" description="PapC-like C-terminal" evidence="10">
    <location>
        <begin position="742"/>
        <end position="801"/>
    </location>
</feature>
<dbReference type="Proteomes" id="UP000028782">
    <property type="component" value="Chromosome"/>
</dbReference>
<evidence type="ECO:0000256" key="9">
    <source>
        <dbReference type="RuleBase" id="RU003884"/>
    </source>
</evidence>
<keyword evidence="6" id="KW-0732">Signal</keyword>